<dbReference type="HAMAP" id="MF_00294">
    <property type="entry name" value="Ribosomal_bL33"/>
    <property type="match status" value="1"/>
</dbReference>
<dbReference type="RefSeq" id="WP_169604950.1">
    <property type="nucleotide sequence ID" value="NZ_CP051481.1"/>
</dbReference>
<dbReference type="GO" id="GO:1990904">
    <property type="term" value="C:ribonucleoprotein complex"/>
    <property type="evidence" value="ECO:0007669"/>
    <property type="project" value="UniProtKB-KW"/>
</dbReference>
<dbReference type="InterPro" id="IPR038584">
    <property type="entry name" value="Ribosomal_bL33_sf"/>
</dbReference>
<dbReference type="Pfam" id="PF00471">
    <property type="entry name" value="Ribosomal_L33"/>
    <property type="match status" value="1"/>
</dbReference>
<organism evidence="6 7">
    <name type="scientific">Mycoplasma phocoenae</name>
    <dbReference type="NCBI Taxonomy" id="754517"/>
    <lineage>
        <taxon>Bacteria</taxon>
        <taxon>Bacillati</taxon>
        <taxon>Mycoplasmatota</taxon>
        <taxon>Mollicutes</taxon>
        <taxon>Mycoplasmataceae</taxon>
        <taxon>Mycoplasma</taxon>
    </lineage>
</organism>
<evidence type="ECO:0000256" key="1">
    <source>
        <dbReference type="ARBA" id="ARBA00007596"/>
    </source>
</evidence>
<dbReference type="NCBIfam" id="NF001764">
    <property type="entry name" value="PRK00504.1"/>
    <property type="match status" value="1"/>
</dbReference>
<evidence type="ECO:0000256" key="3">
    <source>
        <dbReference type="ARBA" id="ARBA00023274"/>
    </source>
</evidence>
<evidence type="ECO:0000313" key="7">
    <source>
        <dbReference type="Proteomes" id="UP000501060"/>
    </source>
</evidence>
<evidence type="ECO:0000256" key="2">
    <source>
        <dbReference type="ARBA" id="ARBA00022980"/>
    </source>
</evidence>
<sequence>MKKTSKKISLACFECKRKNYSTNKSIEERVIINKFCKWCNAKTLHKEEK</sequence>
<dbReference type="GO" id="GO:0006412">
    <property type="term" value="P:translation"/>
    <property type="evidence" value="ECO:0007669"/>
    <property type="project" value="UniProtKB-UniRule"/>
</dbReference>
<name>A0A858U498_9MOLU</name>
<dbReference type="KEGG" id="mphe:HGG69_00980"/>
<evidence type="ECO:0000256" key="5">
    <source>
        <dbReference type="HAMAP-Rule" id="MF_00294"/>
    </source>
</evidence>
<keyword evidence="3 5" id="KW-0687">Ribonucleoprotein</keyword>
<dbReference type="NCBIfam" id="TIGR01023">
    <property type="entry name" value="rpmG_bact"/>
    <property type="match status" value="1"/>
</dbReference>
<gene>
    <name evidence="5 6" type="primary">rpmG</name>
    <name evidence="6" type="ORF">HGG69_00980</name>
</gene>
<dbReference type="EMBL" id="CP051481">
    <property type="protein sequence ID" value="QJG66899.1"/>
    <property type="molecule type" value="Genomic_DNA"/>
</dbReference>
<dbReference type="GO" id="GO:0005840">
    <property type="term" value="C:ribosome"/>
    <property type="evidence" value="ECO:0007669"/>
    <property type="project" value="UniProtKB-KW"/>
</dbReference>
<dbReference type="SUPFAM" id="SSF57829">
    <property type="entry name" value="Zn-binding ribosomal proteins"/>
    <property type="match status" value="1"/>
</dbReference>
<dbReference type="GO" id="GO:0005737">
    <property type="term" value="C:cytoplasm"/>
    <property type="evidence" value="ECO:0007669"/>
    <property type="project" value="UniProtKB-ARBA"/>
</dbReference>
<dbReference type="InterPro" id="IPR001705">
    <property type="entry name" value="Ribosomal_bL33"/>
</dbReference>
<dbReference type="Gene3D" id="2.20.28.120">
    <property type="entry name" value="Ribosomal protein L33"/>
    <property type="match status" value="1"/>
</dbReference>
<dbReference type="GO" id="GO:0003735">
    <property type="term" value="F:structural constituent of ribosome"/>
    <property type="evidence" value="ECO:0007669"/>
    <property type="project" value="InterPro"/>
</dbReference>
<comment type="similarity">
    <text evidence="1 5">Belongs to the bacterial ribosomal protein bL33 family.</text>
</comment>
<keyword evidence="7" id="KW-1185">Reference proteome</keyword>
<evidence type="ECO:0000256" key="4">
    <source>
        <dbReference type="ARBA" id="ARBA00035176"/>
    </source>
</evidence>
<proteinExistence type="inferred from homology"/>
<accession>A0A858U498</accession>
<dbReference type="AlphaFoldDB" id="A0A858U498"/>
<evidence type="ECO:0000313" key="6">
    <source>
        <dbReference type="EMBL" id="QJG66899.1"/>
    </source>
</evidence>
<keyword evidence="2 5" id="KW-0689">Ribosomal protein</keyword>
<reference evidence="6 7" key="1">
    <citation type="submission" date="2020-04" db="EMBL/GenBank/DDBJ databases">
        <title>Novel Mycoplasma species detected in Phocoena phocoena (harbor porpoise) from the USA.</title>
        <authorList>
            <person name="Volokhov D.V."/>
        </authorList>
    </citation>
    <scope>NUCLEOTIDE SEQUENCE [LARGE SCALE GENOMIC DNA]</scope>
    <source>
        <strain evidence="6 7">Phocoena C-264-GEN</strain>
    </source>
</reference>
<dbReference type="Proteomes" id="UP000501060">
    <property type="component" value="Chromosome"/>
</dbReference>
<protein>
    <recommendedName>
        <fullName evidence="4 5">Large ribosomal subunit protein bL33</fullName>
    </recommendedName>
</protein>
<dbReference type="InterPro" id="IPR011332">
    <property type="entry name" value="Ribosomal_zn-bd"/>
</dbReference>